<keyword evidence="1" id="KW-1133">Transmembrane helix</keyword>
<sequence>GGGALFRMRQFARPTVGSLRRQEELSGMQSADAAWGERILWDFAADGVPKTDPALICIDATVRAIREPTVPPASALLNDVHVHARTVSKGHEGRRAVTPSRLLRRAKGESHNPRANPSLEANLILENGPVGPWWLRGFYEGCWLDHFGRDLLKLLDVDLEADYLGGQCSHGVHLGLSSQAVVLEYVAVFMGMSIAVLEMVAAVSAWYIYLSGRTGRFSRQSHG</sequence>
<proteinExistence type="predicted"/>
<name>A0ABD0J9K8_9CAEN</name>
<keyword evidence="3" id="KW-1185">Reference proteome</keyword>
<gene>
    <name evidence="2" type="ORF">BaRGS_00037131</name>
</gene>
<feature type="non-terminal residue" evidence="2">
    <location>
        <position position="1"/>
    </location>
</feature>
<evidence type="ECO:0000313" key="2">
    <source>
        <dbReference type="EMBL" id="KAK7466766.1"/>
    </source>
</evidence>
<dbReference type="Proteomes" id="UP001519460">
    <property type="component" value="Unassembled WGS sequence"/>
</dbReference>
<evidence type="ECO:0000256" key="1">
    <source>
        <dbReference type="SAM" id="Phobius"/>
    </source>
</evidence>
<protein>
    <recommendedName>
        <fullName evidence="4">Copper transporter</fullName>
    </recommendedName>
</protein>
<evidence type="ECO:0008006" key="4">
    <source>
        <dbReference type="Google" id="ProtNLM"/>
    </source>
</evidence>
<dbReference type="EMBL" id="JACVVK020000546">
    <property type="protein sequence ID" value="KAK7466766.1"/>
    <property type="molecule type" value="Genomic_DNA"/>
</dbReference>
<evidence type="ECO:0000313" key="3">
    <source>
        <dbReference type="Proteomes" id="UP001519460"/>
    </source>
</evidence>
<organism evidence="2 3">
    <name type="scientific">Batillaria attramentaria</name>
    <dbReference type="NCBI Taxonomy" id="370345"/>
    <lineage>
        <taxon>Eukaryota</taxon>
        <taxon>Metazoa</taxon>
        <taxon>Spiralia</taxon>
        <taxon>Lophotrochozoa</taxon>
        <taxon>Mollusca</taxon>
        <taxon>Gastropoda</taxon>
        <taxon>Caenogastropoda</taxon>
        <taxon>Sorbeoconcha</taxon>
        <taxon>Cerithioidea</taxon>
        <taxon>Batillariidae</taxon>
        <taxon>Batillaria</taxon>
    </lineage>
</organism>
<keyword evidence="1" id="KW-0812">Transmembrane</keyword>
<accession>A0ABD0J9K8</accession>
<feature type="non-terminal residue" evidence="2">
    <location>
        <position position="223"/>
    </location>
</feature>
<reference evidence="2 3" key="1">
    <citation type="journal article" date="2023" name="Sci. Data">
        <title>Genome assembly of the Korean intertidal mud-creeper Batillaria attramentaria.</title>
        <authorList>
            <person name="Patra A.K."/>
            <person name="Ho P.T."/>
            <person name="Jun S."/>
            <person name="Lee S.J."/>
            <person name="Kim Y."/>
            <person name="Won Y.J."/>
        </authorList>
    </citation>
    <scope>NUCLEOTIDE SEQUENCE [LARGE SCALE GENOMIC DNA]</scope>
    <source>
        <strain evidence="2">Wonlab-2016</strain>
    </source>
</reference>
<keyword evidence="1" id="KW-0472">Membrane</keyword>
<comment type="caution">
    <text evidence="2">The sequence shown here is derived from an EMBL/GenBank/DDBJ whole genome shotgun (WGS) entry which is preliminary data.</text>
</comment>
<dbReference type="AlphaFoldDB" id="A0ABD0J9K8"/>
<feature type="transmembrane region" description="Helical" evidence="1">
    <location>
        <begin position="185"/>
        <end position="210"/>
    </location>
</feature>